<proteinExistence type="predicted"/>
<evidence type="ECO:0000313" key="4">
    <source>
        <dbReference type="Proteomes" id="UP000054516"/>
    </source>
</evidence>
<evidence type="ECO:0000256" key="1">
    <source>
        <dbReference type="ARBA" id="ARBA00023002"/>
    </source>
</evidence>
<accession>A0A1S7UM59</accession>
<keyword evidence="1" id="KW-0560">Oxidoreductase</keyword>
<dbReference type="SUPFAM" id="SSF51430">
    <property type="entry name" value="NAD(P)-linked oxidoreductase"/>
    <property type="match status" value="1"/>
</dbReference>
<dbReference type="PANTHER" id="PTHR43364">
    <property type="entry name" value="NADH-SPECIFIC METHYLGLYOXAL REDUCTASE-RELATED"/>
    <property type="match status" value="1"/>
</dbReference>
<organism evidence="3">
    <name type="scientific">Rosellinia necatrix</name>
    <name type="common">White root-rot fungus</name>
    <dbReference type="NCBI Taxonomy" id="77044"/>
    <lineage>
        <taxon>Eukaryota</taxon>
        <taxon>Fungi</taxon>
        <taxon>Dikarya</taxon>
        <taxon>Ascomycota</taxon>
        <taxon>Pezizomycotina</taxon>
        <taxon>Sordariomycetes</taxon>
        <taxon>Xylariomycetidae</taxon>
        <taxon>Xylariales</taxon>
        <taxon>Xylariaceae</taxon>
        <taxon>Rosellinia</taxon>
    </lineage>
</organism>
<dbReference type="OMA" id="VGICEAK"/>
<name>A0A1S7UM59_ROSNE</name>
<protein>
    <submittedName>
        <fullName evidence="3">Putative aldo keto reductase</fullName>
    </submittedName>
</protein>
<dbReference type="AlphaFoldDB" id="A0A1S7UM59"/>
<dbReference type="GO" id="GO:0016491">
    <property type="term" value="F:oxidoreductase activity"/>
    <property type="evidence" value="ECO:0007669"/>
    <property type="project" value="UniProtKB-KW"/>
</dbReference>
<dbReference type="Gene3D" id="3.20.20.100">
    <property type="entry name" value="NADP-dependent oxidoreductase domain"/>
    <property type="match status" value="1"/>
</dbReference>
<dbReference type="EMBL" id="DF977452">
    <property type="protein sequence ID" value="GAP84429.1"/>
    <property type="molecule type" value="Genomic_DNA"/>
</dbReference>
<dbReference type="STRING" id="77044.A0A1S7UM59"/>
<feature type="domain" description="NADP-dependent oxidoreductase" evidence="2">
    <location>
        <begin position="94"/>
        <end position="310"/>
    </location>
</feature>
<sequence>MLTPAQIKSVCETMSVGTANTQGLPHVNTIEQPAQMLEVLHCPDHNELESARACSKEGMAEKPRDVKWQDCNPKMDTGLHPSVGHPLGKDRDYTHGPEDVRRGLLDSLKALKVDKIEIFYLHGPDGRDSYEETLRTVNELHAEGYFDKFGISNYVAGEVAQMCEICERQGWIRPTVYEGHYHVLQRGVEDELFPCLHHYGISFYVYSPLAGGFLTGRYDRGQQIEDFHLSSSWNDGYYDALDIIQPVAQKLGLTMAEMALRWLVHHSELSQELSDAIIIGVESIGNLKSNLTDLRKGPLPEEAVRALDDAWLACKAHMPTCWR</sequence>
<dbReference type="Pfam" id="PF00248">
    <property type="entry name" value="Aldo_ket_red"/>
    <property type="match status" value="1"/>
</dbReference>
<reference evidence="3" key="1">
    <citation type="submission" date="2016-03" db="EMBL/GenBank/DDBJ databases">
        <title>Draft genome sequence of Rosellinia necatrix.</title>
        <authorList>
            <person name="Kanematsu S."/>
        </authorList>
    </citation>
    <scope>NUCLEOTIDE SEQUENCE [LARGE SCALE GENOMIC DNA]</scope>
    <source>
        <strain evidence="3">W97</strain>
    </source>
</reference>
<dbReference type="PANTHER" id="PTHR43364:SF4">
    <property type="entry name" value="NAD(P)-LINKED OXIDOREDUCTASE SUPERFAMILY PROTEIN"/>
    <property type="match status" value="1"/>
</dbReference>
<dbReference type="Proteomes" id="UP000054516">
    <property type="component" value="Unassembled WGS sequence"/>
</dbReference>
<dbReference type="InterPro" id="IPR023210">
    <property type="entry name" value="NADP_OxRdtase_dom"/>
</dbReference>
<keyword evidence="4" id="KW-1185">Reference proteome</keyword>
<evidence type="ECO:0000313" key="3">
    <source>
        <dbReference type="EMBL" id="GAP84429.1"/>
    </source>
</evidence>
<dbReference type="InterPro" id="IPR050523">
    <property type="entry name" value="AKR_Detox_Biosynth"/>
</dbReference>
<gene>
    <name evidence="3" type="ORF">SAMD00023353_0702530</name>
</gene>
<evidence type="ECO:0000259" key="2">
    <source>
        <dbReference type="Pfam" id="PF00248"/>
    </source>
</evidence>
<dbReference type="OrthoDB" id="2310150at2759"/>
<dbReference type="InterPro" id="IPR036812">
    <property type="entry name" value="NAD(P)_OxRdtase_dom_sf"/>
</dbReference>